<evidence type="ECO:0000313" key="5">
    <source>
        <dbReference type="Proteomes" id="UP001320178"/>
    </source>
</evidence>
<organism evidence="4 5">
    <name type="scientific">Billgrantia desiderata</name>
    <dbReference type="NCBI Taxonomy" id="52021"/>
    <lineage>
        <taxon>Bacteria</taxon>
        <taxon>Pseudomonadati</taxon>
        <taxon>Pseudomonadota</taxon>
        <taxon>Gammaproteobacteria</taxon>
        <taxon>Oceanospirillales</taxon>
        <taxon>Halomonadaceae</taxon>
        <taxon>Billgrantia</taxon>
    </lineage>
</organism>
<dbReference type="CDD" id="cd06583">
    <property type="entry name" value="PGRP"/>
    <property type="match status" value="1"/>
</dbReference>
<accession>A0AAW4YVL4</accession>
<dbReference type="InterPro" id="IPR015510">
    <property type="entry name" value="PGRP"/>
</dbReference>
<dbReference type="InterPro" id="IPR006619">
    <property type="entry name" value="PGRP_domain_met/bac"/>
</dbReference>
<dbReference type="GO" id="GO:0009253">
    <property type="term" value="P:peptidoglycan catabolic process"/>
    <property type="evidence" value="ECO:0007669"/>
    <property type="project" value="InterPro"/>
</dbReference>
<dbReference type="InterPro" id="IPR002502">
    <property type="entry name" value="Amidase_domain"/>
</dbReference>
<sequence>MNNLPIRTIILHCAATRPSMDIGLKEITSWHKQRGFTSCGYHFIIRRDGTIETGRQVTQQGAHALNYNRHSIGICLVGGVTEHNVNVPEDNFTPAQYTALNQLLDKLLTEHKGADIIGHNGLSGHTTRGCPSFNWRSYKKFILLAHEATYRPDDWADHTIYDWHKFYADSWQIPATFYDALELIPDRG</sequence>
<dbReference type="Pfam" id="PF01510">
    <property type="entry name" value="Amidase_2"/>
    <property type="match status" value="1"/>
</dbReference>
<dbReference type="Proteomes" id="UP001320178">
    <property type="component" value="Unassembled WGS sequence"/>
</dbReference>
<comment type="similarity">
    <text evidence="1">Belongs to the N-acetylmuramoyl-L-alanine amidase 2 family.</text>
</comment>
<proteinExistence type="inferred from homology"/>
<dbReference type="RefSeq" id="WP_255762964.1">
    <property type="nucleotide sequence ID" value="NZ_JABFTS010000005.1"/>
</dbReference>
<evidence type="ECO:0000256" key="1">
    <source>
        <dbReference type="ARBA" id="ARBA00007553"/>
    </source>
</evidence>
<reference evidence="4" key="2">
    <citation type="journal article" date="2021" name="Front. Microbiol.">
        <title>Aerobic Denitrification and Heterotrophic Sulfur Oxidation in the Genus Halomonas Revealed by Six Novel Species Characterizations and Genome-Based Analysis.</title>
        <authorList>
            <person name="Wang L."/>
            <person name="Shao Z."/>
        </authorList>
    </citation>
    <scope>NUCLEOTIDE SEQUENCE</scope>
    <source>
        <strain evidence="4">MCCC 1A05776</strain>
    </source>
</reference>
<dbReference type="EC" id="3.5.1.28" evidence="4"/>
<comment type="caution">
    <text evidence="4">The sequence shown here is derived from an EMBL/GenBank/DDBJ whole genome shotgun (WGS) entry which is preliminary data.</text>
</comment>
<name>A0AAW4YVL4_9GAMM</name>
<dbReference type="InterPro" id="IPR036505">
    <property type="entry name" value="Amidase/PGRP_sf"/>
</dbReference>
<dbReference type="EMBL" id="JABFTS010000005">
    <property type="protein sequence ID" value="MCE8052289.1"/>
    <property type="molecule type" value="Genomic_DNA"/>
</dbReference>
<dbReference type="AlphaFoldDB" id="A0AAW4YVL4"/>
<gene>
    <name evidence="4" type="ORF">HOP61_13340</name>
</gene>
<feature type="domain" description="N-acetylmuramoyl-L-alanine amidase" evidence="2">
    <location>
        <begin position="1"/>
        <end position="129"/>
    </location>
</feature>
<reference evidence="4" key="1">
    <citation type="submission" date="2020-05" db="EMBL/GenBank/DDBJ databases">
        <authorList>
            <person name="Wang L."/>
            <person name="Shao Z."/>
        </authorList>
    </citation>
    <scope>NUCLEOTIDE SEQUENCE</scope>
    <source>
        <strain evidence="4">MCCC 1A05776</strain>
    </source>
</reference>
<dbReference type="GO" id="GO:0008270">
    <property type="term" value="F:zinc ion binding"/>
    <property type="evidence" value="ECO:0007669"/>
    <property type="project" value="InterPro"/>
</dbReference>
<dbReference type="PANTHER" id="PTHR11022">
    <property type="entry name" value="PEPTIDOGLYCAN RECOGNITION PROTEIN"/>
    <property type="match status" value="1"/>
</dbReference>
<evidence type="ECO:0000259" key="2">
    <source>
        <dbReference type="SMART" id="SM00644"/>
    </source>
</evidence>
<feature type="domain" description="Peptidoglycan recognition protein family" evidence="3">
    <location>
        <begin position="2"/>
        <end position="123"/>
    </location>
</feature>
<protein>
    <submittedName>
        <fullName evidence="4">Lysozyme</fullName>
        <ecNumber evidence="4">3.5.1.28</ecNumber>
    </submittedName>
</protein>
<dbReference type="SMART" id="SM00701">
    <property type="entry name" value="PGRP"/>
    <property type="match status" value="1"/>
</dbReference>
<dbReference type="GO" id="GO:0008745">
    <property type="term" value="F:N-acetylmuramoyl-L-alanine amidase activity"/>
    <property type="evidence" value="ECO:0007669"/>
    <property type="project" value="UniProtKB-EC"/>
</dbReference>
<dbReference type="PANTHER" id="PTHR11022:SF41">
    <property type="entry name" value="PEPTIDOGLYCAN-RECOGNITION PROTEIN LC-RELATED"/>
    <property type="match status" value="1"/>
</dbReference>
<dbReference type="SMART" id="SM00644">
    <property type="entry name" value="Ami_2"/>
    <property type="match status" value="1"/>
</dbReference>
<evidence type="ECO:0000313" key="4">
    <source>
        <dbReference type="EMBL" id="MCE8052289.1"/>
    </source>
</evidence>
<dbReference type="Gene3D" id="3.40.80.10">
    <property type="entry name" value="Peptidoglycan recognition protein-like"/>
    <property type="match status" value="1"/>
</dbReference>
<dbReference type="SUPFAM" id="SSF55846">
    <property type="entry name" value="N-acetylmuramoyl-L-alanine amidase-like"/>
    <property type="match status" value="1"/>
</dbReference>
<evidence type="ECO:0000259" key="3">
    <source>
        <dbReference type="SMART" id="SM00701"/>
    </source>
</evidence>
<keyword evidence="4" id="KW-0378">Hydrolase</keyword>